<accession>A0A183A051</accession>
<sequence length="154" mass="17718">MRHNTYKRMYQHWLCSTDAASRLDPCTGMELVEKVDTATWGARATEFSQFISDENGIGYIKYGDMGHKTYKSMYQIKLCFTDAASRLDPCTGIKSVEKVDTATWLACATKLRKLSRMKMESDMKKFELDESQYLSNYVPNSVVFYRCSFEAGFV</sequence>
<protein>
    <submittedName>
        <fullName evidence="3">Salivary lipocalin</fullName>
    </submittedName>
</protein>
<dbReference type="WBParaSite" id="ECPE_0000033501-mRNA-1">
    <property type="protein sequence ID" value="ECPE_0000033501-mRNA-1"/>
    <property type="gene ID" value="ECPE_0000033501"/>
</dbReference>
<evidence type="ECO:0000313" key="3">
    <source>
        <dbReference type="WBParaSite" id="ECPE_0000033501-mRNA-1"/>
    </source>
</evidence>
<evidence type="ECO:0000313" key="1">
    <source>
        <dbReference type="EMBL" id="VDP21688.1"/>
    </source>
</evidence>
<reference evidence="1 2" key="2">
    <citation type="submission" date="2018-11" db="EMBL/GenBank/DDBJ databases">
        <authorList>
            <consortium name="Pathogen Informatics"/>
        </authorList>
    </citation>
    <scope>NUCLEOTIDE SEQUENCE [LARGE SCALE GENOMIC DNA]</scope>
    <source>
        <strain evidence="1 2">Egypt</strain>
    </source>
</reference>
<proteinExistence type="predicted"/>
<keyword evidence="2" id="KW-1185">Reference proteome</keyword>
<dbReference type="AlphaFoldDB" id="A0A183A051"/>
<evidence type="ECO:0000313" key="2">
    <source>
        <dbReference type="Proteomes" id="UP000272942"/>
    </source>
</evidence>
<reference evidence="3" key="1">
    <citation type="submission" date="2016-06" db="UniProtKB">
        <authorList>
            <consortium name="WormBaseParasite"/>
        </authorList>
    </citation>
    <scope>IDENTIFICATION</scope>
</reference>
<name>A0A183A051_9TREM</name>
<dbReference type="Proteomes" id="UP000272942">
    <property type="component" value="Unassembled WGS sequence"/>
</dbReference>
<gene>
    <name evidence="1" type="ORF">ECPE_LOCUS336</name>
</gene>
<organism evidence="3">
    <name type="scientific">Echinostoma caproni</name>
    <dbReference type="NCBI Taxonomy" id="27848"/>
    <lineage>
        <taxon>Eukaryota</taxon>
        <taxon>Metazoa</taxon>
        <taxon>Spiralia</taxon>
        <taxon>Lophotrochozoa</taxon>
        <taxon>Platyhelminthes</taxon>
        <taxon>Trematoda</taxon>
        <taxon>Digenea</taxon>
        <taxon>Plagiorchiida</taxon>
        <taxon>Echinostomata</taxon>
        <taxon>Echinostomatoidea</taxon>
        <taxon>Echinostomatidae</taxon>
        <taxon>Echinostoma</taxon>
    </lineage>
</organism>
<dbReference type="EMBL" id="UZAN01001085">
    <property type="protein sequence ID" value="VDP21688.1"/>
    <property type="molecule type" value="Genomic_DNA"/>
</dbReference>